<evidence type="ECO:0000313" key="2">
    <source>
        <dbReference type="EMBL" id="MDZ5764665.1"/>
    </source>
</evidence>
<dbReference type="EMBL" id="JAXRVB010000008">
    <property type="protein sequence ID" value="MDZ5764665.1"/>
    <property type="molecule type" value="Genomic_DNA"/>
</dbReference>
<proteinExistence type="predicted"/>
<name>A0AAJ2TTR4_STEMA</name>
<evidence type="ECO:0000256" key="1">
    <source>
        <dbReference type="SAM" id="MobiDB-lite"/>
    </source>
</evidence>
<sequence>MIKRGNENVATYDMSKLPKRSSLAQGTSRLNQLFATADDPNATPYPLQVRSITDPRFAGKQPAALRGHLAKEAPSANEFANFTTRTDEAASPHQYL</sequence>
<protein>
    <submittedName>
        <fullName evidence="2">Uncharacterized protein</fullName>
    </submittedName>
</protein>
<evidence type="ECO:0000313" key="3">
    <source>
        <dbReference type="Proteomes" id="UP001288387"/>
    </source>
</evidence>
<comment type="caution">
    <text evidence="2">The sequence shown here is derived from an EMBL/GenBank/DDBJ whole genome shotgun (WGS) entry which is preliminary data.</text>
</comment>
<dbReference type="Proteomes" id="UP001288387">
    <property type="component" value="Unassembled WGS sequence"/>
</dbReference>
<feature type="region of interest" description="Disordered" evidence="1">
    <location>
        <begin position="72"/>
        <end position="96"/>
    </location>
</feature>
<dbReference type="AlphaFoldDB" id="A0AAJ2TTR4"/>
<organism evidence="2 3">
    <name type="scientific">Stenotrophomonas maltophilia</name>
    <name type="common">Pseudomonas maltophilia</name>
    <name type="synonym">Xanthomonas maltophilia</name>
    <dbReference type="NCBI Taxonomy" id="40324"/>
    <lineage>
        <taxon>Bacteria</taxon>
        <taxon>Pseudomonadati</taxon>
        <taxon>Pseudomonadota</taxon>
        <taxon>Gammaproteobacteria</taxon>
        <taxon>Lysobacterales</taxon>
        <taxon>Lysobacteraceae</taxon>
        <taxon>Stenotrophomonas</taxon>
        <taxon>Stenotrophomonas maltophilia group</taxon>
    </lineage>
</organism>
<accession>A0AAJ2TTR4</accession>
<dbReference type="RefSeq" id="WP_197586596.1">
    <property type="nucleotide sequence ID" value="NZ_JARPOH010000001.1"/>
</dbReference>
<gene>
    <name evidence="2" type="ORF">U4I38_09280</name>
</gene>
<reference evidence="2" key="1">
    <citation type="submission" date="2023-12" db="EMBL/GenBank/DDBJ databases">
        <title>'Antibacterial potential of Stenotrophomonas maltophilia cystic fibrosis isolates' (manuscript under preparation).</title>
        <authorList>
            <person name="Crisan C.V."/>
            <person name="Pettis M."/>
            <person name="Goldberg J.B."/>
        </authorList>
    </citation>
    <scope>NUCLEOTIDE SEQUENCE</scope>
    <source>
        <strain evidence="2">CCV129</strain>
    </source>
</reference>